<evidence type="ECO:0000313" key="3">
    <source>
        <dbReference type="EMBL" id="KAF5397684.1"/>
    </source>
</evidence>
<gene>
    <name evidence="3" type="ORF">PHET_09528</name>
</gene>
<accession>A0A8J4T4J7</accession>
<dbReference type="Proteomes" id="UP000748531">
    <property type="component" value="Unassembled WGS sequence"/>
</dbReference>
<organism evidence="3 4">
    <name type="scientific">Paragonimus heterotremus</name>
    <dbReference type="NCBI Taxonomy" id="100268"/>
    <lineage>
        <taxon>Eukaryota</taxon>
        <taxon>Metazoa</taxon>
        <taxon>Spiralia</taxon>
        <taxon>Lophotrochozoa</taxon>
        <taxon>Platyhelminthes</taxon>
        <taxon>Trematoda</taxon>
        <taxon>Digenea</taxon>
        <taxon>Plagiorchiida</taxon>
        <taxon>Troglotremata</taxon>
        <taxon>Troglotrematidae</taxon>
        <taxon>Paragonimus</taxon>
    </lineage>
</organism>
<reference evidence="3" key="1">
    <citation type="submission" date="2019-05" db="EMBL/GenBank/DDBJ databases">
        <title>Annotation for the trematode Paragonimus heterotremus.</title>
        <authorList>
            <person name="Choi Y.-J."/>
        </authorList>
    </citation>
    <scope>NUCLEOTIDE SEQUENCE</scope>
    <source>
        <strain evidence="3">LC</strain>
    </source>
</reference>
<feature type="compositionally biased region" description="Acidic residues" evidence="1">
    <location>
        <begin position="9"/>
        <end position="18"/>
    </location>
</feature>
<evidence type="ECO:0000256" key="1">
    <source>
        <dbReference type="SAM" id="MobiDB-lite"/>
    </source>
</evidence>
<evidence type="ECO:0000313" key="4">
    <source>
        <dbReference type="Proteomes" id="UP000748531"/>
    </source>
</evidence>
<feature type="region of interest" description="Disordered" evidence="1">
    <location>
        <begin position="1"/>
        <end position="48"/>
    </location>
</feature>
<evidence type="ECO:0000256" key="2">
    <source>
        <dbReference type="SAM" id="Phobius"/>
    </source>
</evidence>
<dbReference type="EMBL" id="LUCH01005916">
    <property type="protein sequence ID" value="KAF5397684.1"/>
    <property type="molecule type" value="Genomic_DNA"/>
</dbReference>
<proteinExistence type="predicted"/>
<keyword evidence="4" id="KW-1185">Reference proteome</keyword>
<keyword evidence="2" id="KW-1133">Transmembrane helix</keyword>
<dbReference type="AlphaFoldDB" id="A0A8J4T4J7"/>
<name>A0A8J4T4J7_9TREM</name>
<protein>
    <submittedName>
        <fullName evidence="3">Uncharacterized protein</fullName>
    </submittedName>
</protein>
<keyword evidence="2" id="KW-0472">Membrane</keyword>
<dbReference type="OrthoDB" id="10400369at2759"/>
<feature type="transmembrane region" description="Helical" evidence="2">
    <location>
        <begin position="66"/>
        <end position="84"/>
    </location>
</feature>
<keyword evidence="2" id="KW-0812">Transmembrane</keyword>
<comment type="caution">
    <text evidence="3">The sequence shown here is derived from an EMBL/GenBank/DDBJ whole genome shotgun (WGS) entry which is preliminary data.</text>
</comment>
<sequence>MPSEKPYDEAIEVQDSEDIVTPRPQNSSQRAMEDFEDRQLKSKKKLTQPTNVQLAGSPSVSVIRKLFLSMHICIYANTMLFFLCTRRILCQT</sequence>
<feature type="compositionally biased region" description="Basic and acidic residues" evidence="1">
    <location>
        <begin position="31"/>
        <end position="40"/>
    </location>
</feature>